<proteinExistence type="predicted"/>
<dbReference type="EMBL" id="BKCJ010451945">
    <property type="protein sequence ID" value="GFA59509.1"/>
    <property type="molecule type" value="Genomic_DNA"/>
</dbReference>
<accession>A0A699JXY4</accession>
<feature type="compositionally biased region" description="Polar residues" evidence="1">
    <location>
        <begin position="50"/>
        <end position="59"/>
    </location>
</feature>
<name>A0A699JXY4_TANCI</name>
<feature type="non-terminal residue" evidence="2">
    <location>
        <position position="1"/>
    </location>
</feature>
<organism evidence="2">
    <name type="scientific">Tanacetum cinerariifolium</name>
    <name type="common">Dalmatian daisy</name>
    <name type="synonym">Chrysanthemum cinerariifolium</name>
    <dbReference type="NCBI Taxonomy" id="118510"/>
    <lineage>
        <taxon>Eukaryota</taxon>
        <taxon>Viridiplantae</taxon>
        <taxon>Streptophyta</taxon>
        <taxon>Embryophyta</taxon>
        <taxon>Tracheophyta</taxon>
        <taxon>Spermatophyta</taxon>
        <taxon>Magnoliopsida</taxon>
        <taxon>eudicotyledons</taxon>
        <taxon>Gunneridae</taxon>
        <taxon>Pentapetalae</taxon>
        <taxon>asterids</taxon>
        <taxon>campanulids</taxon>
        <taxon>Asterales</taxon>
        <taxon>Asteraceae</taxon>
        <taxon>Asteroideae</taxon>
        <taxon>Anthemideae</taxon>
        <taxon>Anthemidinae</taxon>
        <taxon>Tanacetum</taxon>
    </lineage>
</organism>
<evidence type="ECO:0000256" key="1">
    <source>
        <dbReference type="SAM" id="MobiDB-lite"/>
    </source>
</evidence>
<feature type="compositionally biased region" description="Basic and acidic residues" evidence="1">
    <location>
        <begin position="60"/>
        <end position="74"/>
    </location>
</feature>
<reference evidence="2" key="1">
    <citation type="journal article" date="2019" name="Sci. Rep.">
        <title>Draft genome of Tanacetum cinerariifolium, the natural source of mosquito coil.</title>
        <authorList>
            <person name="Yamashiro T."/>
            <person name="Shiraishi A."/>
            <person name="Satake H."/>
            <person name="Nakayama K."/>
        </authorList>
    </citation>
    <scope>NUCLEOTIDE SEQUENCE</scope>
</reference>
<sequence length="74" mass="8060">CARSGSDGSCRGRKRRAIRRKHETTPMGACAAKKTKSESMSGSSGSNTSVFADSMSTEFRLQRESAQEKDRAMI</sequence>
<feature type="region of interest" description="Disordered" evidence="1">
    <location>
        <begin position="1"/>
        <end position="74"/>
    </location>
</feature>
<protein>
    <submittedName>
        <fullName evidence="2">Uncharacterized protein</fullName>
    </submittedName>
</protein>
<evidence type="ECO:0000313" key="2">
    <source>
        <dbReference type="EMBL" id="GFA59509.1"/>
    </source>
</evidence>
<dbReference type="AlphaFoldDB" id="A0A699JXY4"/>
<comment type="caution">
    <text evidence="2">The sequence shown here is derived from an EMBL/GenBank/DDBJ whole genome shotgun (WGS) entry which is preliminary data.</text>
</comment>
<feature type="compositionally biased region" description="Basic residues" evidence="1">
    <location>
        <begin position="11"/>
        <end position="22"/>
    </location>
</feature>
<feature type="compositionally biased region" description="Low complexity" evidence="1">
    <location>
        <begin position="38"/>
        <end position="49"/>
    </location>
</feature>
<gene>
    <name evidence="2" type="ORF">Tci_631481</name>
</gene>